<dbReference type="InterPro" id="IPR001763">
    <property type="entry name" value="Rhodanese-like_dom"/>
</dbReference>
<dbReference type="STRING" id="439292.Bsel_0649"/>
<dbReference type="FunFam" id="3.60.15.10:FF:000030">
    <property type="entry name" value="Metallo-beta-lactamase family protein"/>
    <property type="match status" value="1"/>
</dbReference>
<accession>D6XYM6</accession>
<reference evidence="3" key="1">
    <citation type="submission" date="2009-10" db="EMBL/GenBank/DDBJ databases">
        <title>Complete sequence of Bacillus selenitireducens MLS10.</title>
        <authorList>
            <consortium name="US DOE Joint Genome Institute"/>
            <person name="Lucas S."/>
            <person name="Copeland A."/>
            <person name="Lapidus A."/>
            <person name="Glavina del Rio T."/>
            <person name="Dalin E."/>
            <person name="Tice H."/>
            <person name="Bruce D."/>
            <person name="Goodwin L."/>
            <person name="Pitluck S."/>
            <person name="Sims D."/>
            <person name="Brettin T."/>
            <person name="Detter J.C."/>
            <person name="Han C."/>
            <person name="Larimer F."/>
            <person name="Land M."/>
            <person name="Hauser L."/>
            <person name="Kyrpides N."/>
            <person name="Ovchinnikova G."/>
            <person name="Stolz J."/>
        </authorList>
    </citation>
    <scope>NUCLEOTIDE SEQUENCE [LARGE SCALE GENOMIC DNA]</scope>
    <source>
        <strain evidence="3">MLS10</strain>
    </source>
</reference>
<dbReference type="CDD" id="cd07724">
    <property type="entry name" value="POD-like_MBL-fold"/>
    <property type="match status" value="1"/>
</dbReference>
<organism evidence="3 4">
    <name type="scientific">Bacillus selenitireducens (strain ATCC 700615 / DSM 15326 / MLS10)</name>
    <dbReference type="NCBI Taxonomy" id="439292"/>
    <lineage>
        <taxon>Bacteria</taxon>
        <taxon>Bacillati</taxon>
        <taxon>Bacillota</taxon>
        <taxon>Bacilli</taxon>
        <taxon>Bacillales</taxon>
        <taxon>Bacillaceae</taxon>
        <taxon>Salisediminibacterium</taxon>
    </lineage>
</organism>
<dbReference type="SUPFAM" id="SSF56281">
    <property type="entry name" value="Metallo-hydrolase/oxidoreductase"/>
    <property type="match status" value="1"/>
</dbReference>
<feature type="domain" description="Rhodanese" evidence="2">
    <location>
        <begin position="386"/>
        <end position="473"/>
    </location>
</feature>
<dbReference type="SUPFAM" id="SSF52821">
    <property type="entry name" value="Rhodanese/Cell cycle control phosphatase"/>
    <property type="match status" value="2"/>
</dbReference>
<dbReference type="RefSeq" id="WP_013171613.1">
    <property type="nucleotide sequence ID" value="NC_014219.1"/>
</dbReference>
<dbReference type="Gene3D" id="3.40.250.10">
    <property type="entry name" value="Rhodanese-like domain"/>
    <property type="match status" value="2"/>
</dbReference>
<dbReference type="eggNOG" id="COG0607">
    <property type="taxonomic scope" value="Bacteria"/>
</dbReference>
<dbReference type="SMART" id="SM00450">
    <property type="entry name" value="RHOD"/>
    <property type="match status" value="2"/>
</dbReference>
<evidence type="ECO:0000313" key="4">
    <source>
        <dbReference type="Proteomes" id="UP000000271"/>
    </source>
</evidence>
<dbReference type="GO" id="GO:0046872">
    <property type="term" value="F:metal ion binding"/>
    <property type="evidence" value="ECO:0007669"/>
    <property type="project" value="UniProtKB-KW"/>
</dbReference>
<dbReference type="PANTHER" id="PTHR43084">
    <property type="entry name" value="PERSULFIDE DIOXYGENASE ETHE1"/>
    <property type="match status" value="1"/>
</dbReference>
<name>D6XYM6_BACIE</name>
<dbReference type="PROSITE" id="PS50206">
    <property type="entry name" value="RHODANESE_3"/>
    <property type="match status" value="2"/>
</dbReference>
<gene>
    <name evidence="3" type="ordered locus">Bsel_0649</name>
</gene>
<keyword evidence="1" id="KW-0479">Metal-binding</keyword>
<dbReference type="Gene3D" id="3.60.15.10">
    <property type="entry name" value="Ribonuclease Z/Hydroxyacylglutathione hydrolase-like"/>
    <property type="match status" value="1"/>
</dbReference>
<dbReference type="HOGENOM" id="CLU_030571_7_1_9"/>
<dbReference type="eggNOG" id="COG0491">
    <property type="taxonomic scope" value="Bacteria"/>
</dbReference>
<dbReference type="PANTHER" id="PTHR43084:SF1">
    <property type="entry name" value="PERSULFIDE DIOXYGENASE ETHE1, MITOCHONDRIAL"/>
    <property type="match status" value="1"/>
</dbReference>
<dbReference type="GO" id="GO:0070813">
    <property type="term" value="P:hydrogen sulfide metabolic process"/>
    <property type="evidence" value="ECO:0007669"/>
    <property type="project" value="TreeGrafter"/>
</dbReference>
<protein>
    <submittedName>
        <fullName evidence="3">Beta-lactamase domain protein</fullName>
    </submittedName>
</protein>
<dbReference type="AlphaFoldDB" id="D6XYM6"/>
<dbReference type="EMBL" id="CP001791">
    <property type="protein sequence ID" value="ADH98184.1"/>
    <property type="molecule type" value="Genomic_DNA"/>
</dbReference>
<sequence>MFLKYFYDDALAQASYMVACQKTGEAAVIDPSRNLKPYFDTAEQEELTITKVFETHIHADFVSGAKEMAERAMATIYYSEENGGDEFGTYQWPAHLETVGIKDGDEIHMGNVTLKGLHTPGHTPEHMSFILTDGAASDEPIGIFTGDFLFVGDVGRPDLLEKSVGVQDSAKKGAKQMFQSLQRLNDFDPSLQIWPGHGAGSACGKSLGSIPTTTLGYEFKTNPALKPDNEADFADFLLADQPTPPAYFGIMKQVNKTGAGLLAEQTTPFRYGANTKKVKHLLGQDVTMIDTRSRESFAASHIPGTLNVPYDSQFANWMGSLVSYDRDVYFIAEDHHFDGIREAMNAIGLDRTSGYFSPLVIEQYEMEEGTGDYPIIPPETAQEMHQSGELTILDIRERYEYEAEHVEGARHLVINDIPGTDPDQLPNGPVAVYCGSGQRSAIAAGLLKEKGVDVRNIKGGFMRWKQEQRPTEQHAKTAGH</sequence>
<dbReference type="KEGG" id="bse:Bsel_0649"/>
<dbReference type="InterPro" id="IPR036873">
    <property type="entry name" value="Rhodanese-like_dom_sf"/>
</dbReference>
<dbReference type="InterPro" id="IPR001279">
    <property type="entry name" value="Metallo-B-lactamas"/>
</dbReference>
<dbReference type="Proteomes" id="UP000000271">
    <property type="component" value="Chromosome"/>
</dbReference>
<dbReference type="InterPro" id="IPR051682">
    <property type="entry name" value="Mito_Persulfide_Diox"/>
</dbReference>
<evidence type="ECO:0000259" key="2">
    <source>
        <dbReference type="PROSITE" id="PS50206"/>
    </source>
</evidence>
<keyword evidence="4" id="KW-1185">Reference proteome</keyword>
<dbReference type="GO" id="GO:0006749">
    <property type="term" value="P:glutathione metabolic process"/>
    <property type="evidence" value="ECO:0007669"/>
    <property type="project" value="InterPro"/>
</dbReference>
<dbReference type="GO" id="GO:0050313">
    <property type="term" value="F:sulfur dioxygenase activity"/>
    <property type="evidence" value="ECO:0007669"/>
    <property type="project" value="InterPro"/>
</dbReference>
<dbReference type="OrthoDB" id="9784009at2"/>
<dbReference type="SMART" id="SM00849">
    <property type="entry name" value="Lactamase_B"/>
    <property type="match status" value="1"/>
</dbReference>
<feature type="domain" description="Rhodanese" evidence="2">
    <location>
        <begin position="282"/>
        <end position="336"/>
    </location>
</feature>
<dbReference type="CDD" id="cd00158">
    <property type="entry name" value="RHOD"/>
    <property type="match status" value="1"/>
</dbReference>
<evidence type="ECO:0000313" key="3">
    <source>
        <dbReference type="EMBL" id="ADH98184.1"/>
    </source>
</evidence>
<dbReference type="InterPro" id="IPR044528">
    <property type="entry name" value="POD-like_MBL-fold"/>
</dbReference>
<dbReference type="Pfam" id="PF00753">
    <property type="entry name" value="Lactamase_B"/>
    <property type="match status" value="1"/>
</dbReference>
<dbReference type="InterPro" id="IPR036866">
    <property type="entry name" value="RibonucZ/Hydroxyglut_hydro"/>
</dbReference>
<proteinExistence type="predicted"/>
<evidence type="ECO:0000256" key="1">
    <source>
        <dbReference type="ARBA" id="ARBA00022723"/>
    </source>
</evidence>
<dbReference type="Pfam" id="PF00581">
    <property type="entry name" value="Rhodanese"/>
    <property type="match status" value="2"/>
</dbReference>